<gene>
    <name evidence="3" type="ORF">DES41_107124</name>
</gene>
<dbReference type="InterPro" id="IPR001303">
    <property type="entry name" value="Aldolase_II/adducin_N"/>
</dbReference>
<name>A0A368XKW1_9BURK</name>
<sequence>MIHGIRTQSTPSAPAGMAAAEWETRCELAALYRVMALYGWDDLISNHITARVRGEANALLINPFGLLFEEVTASNLVKIDAAGRVLDGSSSAVNPAGLIIHSCVHEGRPDVECVIHLHTRDGTGVASQKDGLLPLTQHALVIWSQIAYHEFEGPVLDTAEQARLLAHLGRRNLLILRNHGTLAVGRTIGEAFASMYRLERACRVQLAAQSGGVALSALPPDVIQASVQAGERIFDPAGFMPSGQLEWAAMVRKLDRLDASFRI</sequence>
<dbReference type="RefSeq" id="WP_211333062.1">
    <property type="nucleotide sequence ID" value="NZ_QPJK01000007.1"/>
</dbReference>
<dbReference type="InterPro" id="IPR051017">
    <property type="entry name" value="Aldolase-II_Adducin_sf"/>
</dbReference>
<feature type="domain" description="Class II aldolase/adducin N-terminal" evidence="2">
    <location>
        <begin position="26"/>
        <end position="206"/>
    </location>
</feature>
<dbReference type="PANTHER" id="PTHR10672:SF3">
    <property type="entry name" value="PROTEIN HU-LI TAI SHAO"/>
    <property type="match status" value="1"/>
</dbReference>
<organism evidence="3 4">
    <name type="scientific">Pseudorhodoferax soli</name>
    <dbReference type="NCBI Taxonomy" id="545864"/>
    <lineage>
        <taxon>Bacteria</taxon>
        <taxon>Pseudomonadati</taxon>
        <taxon>Pseudomonadota</taxon>
        <taxon>Betaproteobacteria</taxon>
        <taxon>Burkholderiales</taxon>
        <taxon>Comamonadaceae</taxon>
    </lineage>
</organism>
<reference evidence="3 4" key="1">
    <citation type="submission" date="2018-07" db="EMBL/GenBank/DDBJ databases">
        <title>Genomic Encyclopedia of Type Strains, Phase IV (KMG-IV): sequencing the most valuable type-strain genomes for metagenomic binning, comparative biology and taxonomic classification.</title>
        <authorList>
            <person name="Goeker M."/>
        </authorList>
    </citation>
    <scope>NUCLEOTIDE SEQUENCE [LARGE SCALE GENOMIC DNA]</scope>
    <source>
        <strain evidence="3 4">DSM 21634</strain>
    </source>
</reference>
<dbReference type="PANTHER" id="PTHR10672">
    <property type="entry name" value="ADDUCIN"/>
    <property type="match status" value="1"/>
</dbReference>
<keyword evidence="4" id="KW-1185">Reference proteome</keyword>
<dbReference type="InterPro" id="IPR036409">
    <property type="entry name" value="Aldolase_II/adducin_N_sf"/>
</dbReference>
<dbReference type="AlphaFoldDB" id="A0A368XKW1"/>
<dbReference type="GO" id="GO:0051015">
    <property type="term" value="F:actin filament binding"/>
    <property type="evidence" value="ECO:0007669"/>
    <property type="project" value="TreeGrafter"/>
</dbReference>
<accession>A0A368XKW1</accession>
<dbReference type="EMBL" id="QPJK01000007">
    <property type="protein sequence ID" value="RCW68603.1"/>
    <property type="molecule type" value="Genomic_DNA"/>
</dbReference>
<evidence type="ECO:0000259" key="2">
    <source>
        <dbReference type="SMART" id="SM01007"/>
    </source>
</evidence>
<dbReference type="SUPFAM" id="SSF53639">
    <property type="entry name" value="AraD/HMP-PK domain-like"/>
    <property type="match status" value="1"/>
</dbReference>
<dbReference type="Proteomes" id="UP000252884">
    <property type="component" value="Unassembled WGS sequence"/>
</dbReference>
<comment type="similarity">
    <text evidence="1">Belongs to the aldolase class II family.</text>
</comment>
<dbReference type="SMART" id="SM01007">
    <property type="entry name" value="Aldolase_II"/>
    <property type="match status" value="1"/>
</dbReference>
<evidence type="ECO:0000256" key="1">
    <source>
        <dbReference type="ARBA" id="ARBA00037961"/>
    </source>
</evidence>
<evidence type="ECO:0000313" key="3">
    <source>
        <dbReference type="EMBL" id="RCW68603.1"/>
    </source>
</evidence>
<dbReference type="Gene3D" id="3.40.225.10">
    <property type="entry name" value="Class II aldolase/adducin N-terminal domain"/>
    <property type="match status" value="1"/>
</dbReference>
<comment type="caution">
    <text evidence="3">The sequence shown here is derived from an EMBL/GenBank/DDBJ whole genome shotgun (WGS) entry which is preliminary data.</text>
</comment>
<dbReference type="NCBIfam" id="NF005451">
    <property type="entry name" value="PRK07044.1"/>
    <property type="match status" value="1"/>
</dbReference>
<evidence type="ECO:0000313" key="4">
    <source>
        <dbReference type="Proteomes" id="UP000252884"/>
    </source>
</evidence>
<protein>
    <submittedName>
        <fullName evidence="3">Ribulose-5-phosphate 4-epimerase/fuculose-1-phosphate aldolase</fullName>
    </submittedName>
</protein>
<dbReference type="GO" id="GO:0005856">
    <property type="term" value="C:cytoskeleton"/>
    <property type="evidence" value="ECO:0007669"/>
    <property type="project" value="TreeGrafter"/>
</dbReference>
<dbReference type="Pfam" id="PF00596">
    <property type="entry name" value="Aldolase_II"/>
    <property type="match status" value="1"/>
</dbReference>
<proteinExistence type="inferred from homology"/>